<evidence type="ECO:0000313" key="2">
    <source>
        <dbReference type="Proteomes" id="UP000005615"/>
    </source>
</evidence>
<proteinExistence type="predicted"/>
<gene>
    <name evidence="1" type="ORF">IMCC3088_1870</name>
</gene>
<dbReference type="EMBL" id="AEIG01000055">
    <property type="protein sequence ID" value="EGG29414.1"/>
    <property type="molecule type" value="Genomic_DNA"/>
</dbReference>
<protein>
    <submittedName>
        <fullName evidence="1">Uncharacterized protein</fullName>
    </submittedName>
</protein>
<accession>F3L2U6</accession>
<comment type="caution">
    <text evidence="1">The sequence shown here is derived from an EMBL/GenBank/DDBJ whole genome shotgun (WGS) entry which is preliminary data.</text>
</comment>
<dbReference type="Proteomes" id="UP000005615">
    <property type="component" value="Unassembled WGS sequence"/>
</dbReference>
<sequence>MAEQCPEHLERFKANSINLLPTAKRYINRRRMTLNTEDDKVLNQYLRTLKPNAKTVKTPQIGAAESCRRTDAALAVHSRFKRWPLRTKQIFIALLAYNADDCRALFTLSKKLLKTPKTNQAQPEQKPTEDK</sequence>
<reference evidence="1 2" key="1">
    <citation type="journal article" date="2011" name="J. Bacteriol.">
        <title>Genome sequence of strain IMCC3088, a proteorhodopsin-containing marine bacterium belonging to the OM60/NOR5 clade.</title>
        <authorList>
            <person name="Jang Y."/>
            <person name="Oh H.M."/>
            <person name="Kang I."/>
            <person name="Lee K."/>
            <person name="Yang S.J."/>
            <person name="Cho J.C."/>
        </authorList>
    </citation>
    <scope>NUCLEOTIDE SEQUENCE [LARGE SCALE GENOMIC DNA]</scope>
    <source>
        <strain evidence="1 2">IMCC3088</strain>
    </source>
</reference>
<organism evidence="1 2">
    <name type="scientific">Aequoribacter fuscus</name>
    <dbReference type="NCBI Taxonomy" id="2518989"/>
    <lineage>
        <taxon>Bacteria</taxon>
        <taxon>Pseudomonadati</taxon>
        <taxon>Pseudomonadota</taxon>
        <taxon>Gammaproteobacteria</taxon>
        <taxon>Cellvibrionales</taxon>
        <taxon>Halieaceae</taxon>
        <taxon>Aequoribacter</taxon>
    </lineage>
</organism>
<name>F3L2U6_9GAMM</name>
<evidence type="ECO:0000313" key="1">
    <source>
        <dbReference type="EMBL" id="EGG29414.1"/>
    </source>
</evidence>
<dbReference type="AlphaFoldDB" id="F3L2U6"/>
<keyword evidence="2" id="KW-1185">Reference proteome</keyword>